<gene>
    <name evidence="1" type="ORF">KI387_009399</name>
</gene>
<reference evidence="1 2" key="1">
    <citation type="journal article" date="2021" name="Nat. Plants">
        <title>The Taxus genome provides insights into paclitaxel biosynthesis.</title>
        <authorList>
            <person name="Xiong X."/>
            <person name="Gou J."/>
            <person name="Liao Q."/>
            <person name="Li Y."/>
            <person name="Zhou Q."/>
            <person name="Bi G."/>
            <person name="Li C."/>
            <person name="Du R."/>
            <person name="Wang X."/>
            <person name="Sun T."/>
            <person name="Guo L."/>
            <person name="Liang H."/>
            <person name="Lu P."/>
            <person name="Wu Y."/>
            <person name="Zhang Z."/>
            <person name="Ro D.K."/>
            <person name="Shang Y."/>
            <person name="Huang S."/>
            <person name="Yan J."/>
        </authorList>
    </citation>
    <scope>NUCLEOTIDE SEQUENCE [LARGE SCALE GENOMIC DNA]</scope>
    <source>
        <strain evidence="1">Ta-2019</strain>
    </source>
</reference>
<name>A0AA38CQH4_TAXCH</name>
<comment type="caution">
    <text evidence="1">The sequence shown here is derived from an EMBL/GenBank/DDBJ whole genome shotgun (WGS) entry which is preliminary data.</text>
</comment>
<proteinExistence type="predicted"/>
<dbReference type="Proteomes" id="UP000824469">
    <property type="component" value="Unassembled WGS sequence"/>
</dbReference>
<feature type="non-terminal residue" evidence="1">
    <location>
        <position position="1"/>
    </location>
</feature>
<organism evidence="1 2">
    <name type="scientific">Taxus chinensis</name>
    <name type="common">Chinese yew</name>
    <name type="synonym">Taxus wallichiana var. chinensis</name>
    <dbReference type="NCBI Taxonomy" id="29808"/>
    <lineage>
        <taxon>Eukaryota</taxon>
        <taxon>Viridiplantae</taxon>
        <taxon>Streptophyta</taxon>
        <taxon>Embryophyta</taxon>
        <taxon>Tracheophyta</taxon>
        <taxon>Spermatophyta</taxon>
        <taxon>Pinopsida</taxon>
        <taxon>Pinidae</taxon>
        <taxon>Conifers II</taxon>
        <taxon>Cupressales</taxon>
        <taxon>Taxaceae</taxon>
        <taxon>Taxus</taxon>
    </lineage>
</organism>
<evidence type="ECO:0000313" key="2">
    <source>
        <dbReference type="Proteomes" id="UP000824469"/>
    </source>
</evidence>
<dbReference type="EMBL" id="JAHRHJ020000008">
    <property type="protein sequence ID" value="KAH9304995.1"/>
    <property type="molecule type" value="Genomic_DNA"/>
</dbReference>
<accession>A0AA38CQH4</accession>
<keyword evidence="2" id="KW-1185">Reference proteome</keyword>
<dbReference type="AlphaFoldDB" id="A0AA38CQH4"/>
<sequence>MEALTGCRGGWQGETVEVCLQNSFQRTELKAYRALPLVMSWGIWLASNTDIFQDRHIVLFQCSSQIQTIYGSLKSCPKSKVQKRLDNRPIDKSGAWGILMEPVK</sequence>
<feature type="non-terminal residue" evidence="1">
    <location>
        <position position="104"/>
    </location>
</feature>
<evidence type="ECO:0000313" key="1">
    <source>
        <dbReference type="EMBL" id="KAH9304995.1"/>
    </source>
</evidence>
<protein>
    <submittedName>
        <fullName evidence="1">Uncharacterized protein</fullName>
    </submittedName>
</protein>